<feature type="region of interest" description="Disordered" evidence="1">
    <location>
        <begin position="1"/>
        <end position="30"/>
    </location>
</feature>
<evidence type="ECO:0000259" key="2">
    <source>
        <dbReference type="Pfam" id="PF07143"/>
    </source>
</evidence>
<dbReference type="SUPFAM" id="SSF159245">
    <property type="entry name" value="AttH-like"/>
    <property type="match status" value="1"/>
</dbReference>
<protein>
    <recommendedName>
        <fullName evidence="2">AttH domain-containing protein</fullName>
    </recommendedName>
</protein>
<accession>A0A6V8L108</accession>
<dbReference type="Gene3D" id="2.40.370.10">
    <property type="entry name" value="AttH-like domain"/>
    <property type="match status" value="2"/>
</dbReference>
<dbReference type="InterPro" id="IPR010791">
    <property type="entry name" value="AttH_dom"/>
</dbReference>
<keyword evidence="4" id="KW-1185">Reference proteome</keyword>
<evidence type="ECO:0000313" key="3">
    <source>
        <dbReference type="EMBL" id="GFJ87777.1"/>
    </source>
</evidence>
<reference evidence="3 4" key="2">
    <citation type="submission" date="2020-03" db="EMBL/GenBank/DDBJ databases">
        <authorList>
            <person name="Ichikawa N."/>
            <person name="Kimura A."/>
            <person name="Kitahashi Y."/>
            <person name="Uohara A."/>
        </authorList>
    </citation>
    <scope>NUCLEOTIDE SEQUENCE [LARGE SCALE GENOMIC DNA]</scope>
    <source>
        <strain evidence="3 4">NBRC 108638</strain>
    </source>
</reference>
<dbReference type="PANTHER" id="PTHR38591">
    <property type="entry name" value="HYDROLASE"/>
    <property type="match status" value="1"/>
</dbReference>
<dbReference type="Proteomes" id="UP000482960">
    <property type="component" value="Unassembled WGS sequence"/>
</dbReference>
<feature type="compositionally biased region" description="Low complexity" evidence="1">
    <location>
        <begin position="1"/>
        <end position="24"/>
    </location>
</feature>
<sequence>MSAVIAPGPATATPTNAPTTSSGATGHGLSQTNLPVLVDAEADLTANPDRSNESWYLTAHVTAGGHRYAFVAHYVALGDAARGASTSKVSITDETTGWYTQSVLNLPARVGLSHAPGVDIRTQNITWTGDTTKMTLHATVPEGQIDVTLRPRGPVLYNMGTGYFPMFADARYPNYEYALPTIDTSGTLTLNGRTQKLHGQSWLDRQWGPLPALGTGQTGWTWMGLSLSDGTRMSLWKTTSTTTNTWVTALAPNGTQTVTEATITPDLSGTWTSPATHKTYPTRWTVTIPGLRTTLKVTATANNQELGSVLEASATVAGTYDGRRATGSSYVEVTNSLQ</sequence>
<evidence type="ECO:0000256" key="1">
    <source>
        <dbReference type="SAM" id="MobiDB-lite"/>
    </source>
</evidence>
<comment type="caution">
    <text evidence="3">The sequence shown here is derived from an EMBL/GenBank/DDBJ whole genome shotgun (WGS) entry which is preliminary data.</text>
</comment>
<feature type="domain" description="AttH" evidence="2">
    <location>
        <begin position="53"/>
        <end position="208"/>
    </location>
</feature>
<dbReference type="Pfam" id="PF07143">
    <property type="entry name" value="CrtC"/>
    <property type="match status" value="1"/>
</dbReference>
<organism evidence="3 4">
    <name type="scientific">Phytohabitans rumicis</name>
    <dbReference type="NCBI Taxonomy" id="1076125"/>
    <lineage>
        <taxon>Bacteria</taxon>
        <taxon>Bacillati</taxon>
        <taxon>Actinomycetota</taxon>
        <taxon>Actinomycetes</taxon>
        <taxon>Micromonosporales</taxon>
        <taxon>Micromonosporaceae</taxon>
    </lineage>
</organism>
<dbReference type="PANTHER" id="PTHR38591:SF1">
    <property type="entry name" value="BLL1000 PROTEIN"/>
    <property type="match status" value="1"/>
</dbReference>
<reference evidence="3 4" key="1">
    <citation type="submission" date="2020-03" db="EMBL/GenBank/DDBJ databases">
        <title>Whole genome shotgun sequence of Phytohabitans rumicis NBRC 108638.</title>
        <authorList>
            <person name="Komaki H."/>
            <person name="Tamura T."/>
        </authorList>
    </citation>
    <scope>NUCLEOTIDE SEQUENCE [LARGE SCALE GENOMIC DNA]</scope>
    <source>
        <strain evidence="3 4">NBRC 108638</strain>
    </source>
</reference>
<dbReference type="Pfam" id="PF17186">
    <property type="entry name" value="Lipocalin_9"/>
    <property type="match status" value="1"/>
</dbReference>
<proteinExistence type="predicted"/>
<dbReference type="InterPro" id="IPR023374">
    <property type="entry name" value="AttH-like_dom_sf"/>
</dbReference>
<dbReference type="AlphaFoldDB" id="A0A6V8L108"/>
<evidence type="ECO:0000313" key="4">
    <source>
        <dbReference type="Proteomes" id="UP000482960"/>
    </source>
</evidence>
<name>A0A6V8L108_9ACTN</name>
<dbReference type="EMBL" id="BLPG01000001">
    <property type="protein sequence ID" value="GFJ87777.1"/>
    <property type="molecule type" value="Genomic_DNA"/>
</dbReference>
<gene>
    <name evidence="3" type="ORF">Prum_014190</name>
</gene>